<dbReference type="InterPro" id="IPR004046">
    <property type="entry name" value="GST_C"/>
</dbReference>
<keyword evidence="2" id="KW-0808">Transferase</keyword>
<dbReference type="PANTHER" id="PTHR11571:SF224">
    <property type="entry name" value="HEMATOPOIETIC PROSTAGLANDIN D SYNTHASE"/>
    <property type="match status" value="1"/>
</dbReference>
<dbReference type="STRING" id="763665.A0A2G5B875"/>
<dbReference type="InterPro" id="IPR004045">
    <property type="entry name" value="Glutathione_S-Trfase_N"/>
</dbReference>
<gene>
    <name evidence="6" type="ORF">COEREDRAFT_9611</name>
</gene>
<dbReference type="Proteomes" id="UP000242474">
    <property type="component" value="Unassembled WGS sequence"/>
</dbReference>
<accession>A0A2G5B875</accession>
<dbReference type="AlphaFoldDB" id="A0A2G5B875"/>
<dbReference type="InterPro" id="IPR050213">
    <property type="entry name" value="GST_superfamily"/>
</dbReference>
<dbReference type="SFLD" id="SFLDS00019">
    <property type="entry name" value="Glutathione_Transferase_(cytos"/>
    <property type="match status" value="1"/>
</dbReference>
<dbReference type="GO" id="GO:0004364">
    <property type="term" value="F:glutathione transferase activity"/>
    <property type="evidence" value="ECO:0007669"/>
    <property type="project" value="UniProtKB-EC"/>
</dbReference>
<evidence type="ECO:0000256" key="2">
    <source>
        <dbReference type="ARBA" id="ARBA00022679"/>
    </source>
</evidence>
<dbReference type="InterPro" id="IPR010987">
    <property type="entry name" value="Glutathione-S-Trfase_C-like"/>
</dbReference>
<evidence type="ECO:0000256" key="3">
    <source>
        <dbReference type="ARBA" id="ARBA00047960"/>
    </source>
</evidence>
<dbReference type="InterPro" id="IPR036249">
    <property type="entry name" value="Thioredoxin-like_sf"/>
</dbReference>
<dbReference type="InterPro" id="IPR036282">
    <property type="entry name" value="Glutathione-S-Trfase_C_sf"/>
</dbReference>
<dbReference type="Gene3D" id="3.40.30.10">
    <property type="entry name" value="Glutaredoxin"/>
    <property type="match status" value="1"/>
</dbReference>
<feature type="domain" description="GST N-terminal" evidence="4">
    <location>
        <begin position="5"/>
        <end position="84"/>
    </location>
</feature>
<evidence type="ECO:0000313" key="7">
    <source>
        <dbReference type="Proteomes" id="UP000242474"/>
    </source>
</evidence>
<comment type="catalytic activity">
    <reaction evidence="3">
        <text>RX + glutathione = an S-substituted glutathione + a halide anion + H(+)</text>
        <dbReference type="Rhea" id="RHEA:16437"/>
        <dbReference type="ChEBI" id="CHEBI:15378"/>
        <dbReference type="ChEBI" id="CHEBI:16042"/>
        <dbReference type="ChEBI" id="CHEBI:17792"/>
        <dbReference type="ChEBI" id="CHEBI:57925"/>
        <dbReference type="ChEBI" id="CHEBI:90779"/>
        <dbReference type="EC" id="2.5.1.18"/>
    </reaction>
</comment>
<dbReference type="Pfam" id="PF02798">
    <property type="entry name" value="GST_N"/>
    <property type="match status" value="1"/>
</dbReference>
<dbReference type="PROSITE" id="PS50404">
    <property type="entry name" value="GST_NTER"/>
    <property type="match status" value="1"/>
</dbReference>
<dbReference type="PANTHER" id="PTHR11571">
    <property type="entry name" value="GLUTATHIONE S-TRANSFERASE"/>
    <property type="match status" value="1"/>
</dbReference>
<name>A0A2G5B875_COERN</name>
<dbReference type="PROSITE" id="PS50405">
    <property type="entry name" value="GST_CTER"/>
    <property type="match status" value="1"/>
</dbReference>
<dbReference type="SUPFAM" id="SSF52833">
    <property type="entry name" value="Thioredoxin-like"/>
    <property type="match status" value="1"/>
</dbReference>
<keyword evidence="7" id="KW-1185">Reference proteome</keyword>
<evidence type="ECO:0000259" key="5">
    <source>
        <dbReference type="PROSITE" id="PS50405"/>
    </source>
</evidence>
<organism evidence="6 7">
    <name type="scientific">Coemansia reversa (strain ATCC 12441 / NRRL 1564)</name>
    <dbReference type="NCBI Taxonomy" id="763665"/>
    <lineage>
        <taxon>Eukaryota</taxon>
        <taxon>Fungi</taxon>
        <taxon>Fungi incertae sedis</taxon>
        <taxon>Zoopagomycota</taxon>
        <taxon>Kickxellomycotina</taxon>
        <taxon>Kickxellomycetes</taxon>
        <taxon>Kickxellales</taxon>
        <taxon>Kickxellaceae</taxon>
        <taxon>Coemansia</taxon>
    </lineage>
</organism>
<dbReference type="EC" id="2.5.1.18" evidence="1"/>
<dbReference type="EMBL" id="KZ303509">
    <property type="protein sequence ID" value="PIA15228.1"/>
    <property type="molecule type" value="Genomic_DNA"/>
</dbReference>
<dbReference type="Gene3D" id="1.20.1050.10">
    <property type="match status" value="1"/>
</dbReference>
<reference evidence="6 7" key="1">
    <citation type="journal article" date="2015" name="Genome Biol. Evol.">
        <title>Phylogenomic analyses indicate that early fungi evolved digesting cell walls of algal ancestors of land plants.</title>
        <authorList>
            <person name="Chang Y."/>
            <person name="Wang S."/>
            <person name="Sekimoto S."/>
            <person name="Aerts A.L."/>
            <person name="Choi C."/>
            <person name="Clum A."/>
            <person name="LaButti K.M."/>
            <person name="Lindquist E.A."/>
            <person name="Yee Ngan C."/>
            <person name="Ohm R.A."/>
            <person name="Salamov A.A."/>
            <person name="Grigoriev I.V."/>
            <person name="Spatafora J.W."/>
            <person name="Berbee M.L."/>
        </authorList>
    </citation>
    <scope>NUCLEOTIDE SEQUENCE [LARGE SCALE GENOMIC DNA]</scope>
    <source>
        <strain evidence="6 7">NRRL 1564</strain>
    </source>
</reference>
<dbReference type="OrthoDB" id="414243at2759"/>
<dbReference type="InterPro" id="IPR040079">
    <property type="entry name" value="Glutathione_S-Trfase"/>
</dbReference>
<dbReference type="SUPFAM" id="SSF47616">
    <property type="entry name" value="GST C-terminal domain-like"/>
    <property type="match status" value="1"/>
</dbReference>
<feature type="domain" description="GST C-terminal" evidence="5">
    <location>
        <begin position="86"/>
        <end position="219"/>
    </location>
</feature>
<evidence type="ECO:0000313" key="6">
    <source>
        <dbReference type="EMBL" id="PIA15228.1"/>
    </source>
</evidence>
<protein>
    <recommendedName>
        <fullName evidence="1">glutathione transferase</fullName>
        <ecNumber evidence="1">2.5.1.18</ecNumber>
    </recommendedName>
</protein>
<evidence type="ECO:0000259" key="4">
    <source>
        <dbReference type="PROSITE" id="PS50404"/>
    </source>
</evidence>
<evidence type="ECO:0000256" key="1">
    <source>
        <dbReference type="ARBA" id="ARBA00012452"/>
    </source>
</evidence>
<dbReference type="CDD" id="cd03039">
    <property type="entry name" value="GST_N_Sigma_like"/>
    <property type="match status" value="1"/>
</dbReference>
<proteinExistence type="predicted"/>
<dbReference type="Pfam" id="PF14497">
    <property type="entry name" value="GST_C_3"/>
    <property type="match status" value="1"/>
</dbReference>
<dbReference type="GO" id="GO:0006749">
    <property type="term" value="P:glutathione metabolic process"/>
    <property type="evidence" value="ECO:0007669"/>
    <property type="project" value="TreeGrafter"/>
</dbReference>
<sequence length="221" mass="24867">MSSKPSYVFRYFNLIGRAETCRLLLAAGNANWVEEHPEWPQDKEQQPFGRLPVLIEKSSDGSELVLSESFTIERYLGRIFDLLPTDPKASALQEQMADRQADIIDACAALPKFSLEKDKEMSKAGIEDLFTRVVKSHMEILSANSCKTHLFGDKLSFADITLYAFYKIMGMYMECYWKGISAITKAKVTPEILALLASIEAEPLLESHLSKCESLVTQLSN</sequence>